<evidence type="ECO:0000313" key="2">
    <source>
        <dbReference type="EMBL" id="KAG5568609.1"/>
    </source>
</evidence>
<organism evidence="2 3">
    <name type="scientific">Solanum commersonii</name>
    <name type="common">Commerson's wild potato</name>
    <name type="synonym">Commerson's nightshade</name>
    <dbReference type="NCBI Taxonomy" id="4109"/>
    <lineage>
        <taxon>Eukaryota</taxon>
        <taxon>Viridiplantae</taxon>
        <taxon>Streptophyta</taxon>
        <taxon>Embryophyta</taxon>
        <taxon>Tracheophyta</taxon>
        <taxon>Spermatophyta</taxon>
        <taxon>Magnoliopsida</taxon>
        <taxon>eudicotyledons</taxon>
        <taxon>Gunneridae</taxon>
        <taxon>Pentapetalae</taxon>
        <taxon>asterids</taxon>
        <taxon>lamiids</taxon>
        <taxon>Solanales</taxon>
        <taxon>Solanaceae</taxon>
        <taxon>Solanoideae</taxon>
        <taxon>Solaneae</taxon>
        <taxon>Solanum</taxon>
    </lineage>
</organism>
<dbReference type="AlphaFoldDB" id="A0A9J5VZK8"/>
<feature type="region of interest" description="Disordered" evidence="1">
    <location>
        <begin position="1"/>
        <end position="75"/>
    </location>
</feature>
<protein>
    <submittedName>
        <fullName evidence="2">Uncharacterized protein</fullName>
    </submittedName>
</protein>
<dbReference type="Proteomes" id="UP000824120">
    <property type="component" value="Unassembled WGS sequence"/>
</dbReference>
<accession>A0A9J5VZK8</accession>
<evidence type="ECO:0000256" key="1">
    <source>
        <dbReference type="SAM" id="MobiDB-lite"/>
    </source>
</evidence>
<feature type="compositionally biased region" description="Acidic residues" evidence="1">
    <location>
        <begin position="58"/>
        <end position="68"/>
    </location>
</feature>
<sequence length="75" mass="8209">MWYQSEGLSLMEWPTKDTSSTTNVWLDGGKKHRKGSKNLKSTTPSKALTSHPPSTTEASDDDCGEEPIDVTPGKE</sequence>
<keyword evidence="3" id="KW-1185">Reference proteome</keyword>
<reference evidence="2" key="1">
    <citation type="submission" date="2020-09" db="EMBL/GenBank/DDBJ databases">
        <title>De no assembly of potato wild relative species, Solanum commersonii.</title>
        <authorList>
            <person name="Cho K."/>
        </authorList>
    </citation>
    <scope>NUCLEOTIDE SEQUENCE</scope>
    <source>
        <strain evidence="2">LZ3.2</strain>
        <tissue evidence="2">Leaf</tissue>
    </source>
</reference>
<evidence type="ECO:0000313" key="3">
    <source>
        <dbReference type="Proteomes" id="UP000824120"/>
    </source>
</evidence>
<name>A0A9J5VZK8_SOLCO</name>
<dbReference type="EMBL" id="JACXVP010000080">
    <property type="protein sequence ID" value="KAG5568609.1"/>
    <property type="molecule type" value="Genomic_DNA"/>
</dbReference>
<comment type="caution">
    <text evidence="2">The sequence shown here is derived from an EMBL/GenBank/DDBJ whole genome shotgun (WGS) entry which is preliminary data.</text>
</comment>
<feature type="compositionally biased region" description="Polar residues" evidence="1">
    <location>
        <begin position="38"/>
        <end position="57"/>
    </location>
</feature>
<gene>
    <name evidence="2" type="ORF">H5410_064377</name>
</gene>
<proteinExistence type="predicted"/>